<protein>
    <submittedName>
        <fullName evidence="2">Uncharacterized protein</fullName>
    </submittedName>
</protein>
<feature type="region of interest" description="Disordered" evidence="1">
    <location>
        <begin position="161"/>
        <end position="201"/>
    </location>
</feature>
<keyword evidence="3" id="KW-1185">Reference proteome</keyword>
<accession>A0ABP0LXX0</accession>
<feature type="compositionally biased region" description="Basic and acidic residues" evidence="1">
    <location>
        <begin position="192"/>
        <end position="201"/>
    </location>
</feature>
<feature type="non-terminal residue" evidence="2">
    <location>
        <position position="201"/>
    </location>
</feature>
<dbReference type="EMBL" id="CAXAMM010018380">
    <property type="protein sequence ID" value="CAK9043237.1"/>
    <property type="molecule type" value="Genomic_DNA"/>
</dbReference>
<sequence length="201" mass="22732">MAEMTGGTDARAKVRESMKLLLQKGSSSVAKPATSKPTSLVEAGHAARDFGYSKFEHIGREEEAAEALDAAQRNEEFFKQLEKDYGQMCRQDGWDEVLRASKEEPQLEAKVEEIPPDSDYHRVPSLPGGGRELRFDPERGRQLLAQLPQKPRRNLEALRKVEAETREAMEKERKRRAEMPASEPIRTTSDVVHLESLEDSE</sequence>
<feature type="compositionally biased region" description="Basic and acidic residues" evidence="1">
    <location>
        <begin position="131"/>
        <end position="141"/>
    </location>
</feature>
<evidence type="ECO:0000313" key="3">
    <source>
        <dbReference type="Proteomes" id="UP001642464"/>
    </source>
</evidence>
<reference evidence="2 3" key="1">
    <citation type="submission" date="2024-02" db="EMBL/GenBank/DDBJ databases">
        <authorList>
            <person name="Chen Y."/>
            <person name="Shah S."/>
            <person name="Dougan E. K."/>
            <person name="Thang M."/>
            <person name="Chan C."/>
        </authorList>
    </citation>
    <scope>NUCLEOTIDE SEQUENCE [LARGE SCALE GENOMIC DNA]</scope>
</reference>
<gene>
    <name evidence="2" type="ORF">SCF082_LOCUS24758</name>
</gene>
<evidence type="ECO:0000313" key="2">
    <source>
        <dbReference type="EMBL" id="CAK9043237.1"/>
    </source>
</evidence>
<name>A0ABP0LXX0_9DINO</name>
<organism evidence="2 3">
    <name type="scientific">Durusdinium trenchii</name>
    <dbReference type="NCBI Taxonomy" id="1381693"/>
    <lineage>
        <taxon>Eukaryota</taxon>
        <taxon>Sar</taxon>
        <taxon>Alveolata</taxon>
        <taxon>Dinophyceae</taxon>
        <taxon>Suessiales</taxon>
        <taxon>Symbiodiniaceae</taxon>
        <taxon>Durusdinium</taxon>
    </lineage>
</organism>
<proteinExistence type="predicted"/>
<feature type="compositionally biased region" description="Basic and acidic residues" evidence="1">
    <location>
        <begin position="161"/>
        <end position="178"/>
    </location>
</feature>
<dbReference type="Proteomes" id="UP001642464">
    <property type="component" value="Unassembled WGS sequence"/>
</dbReference>
<comment type="caution">
    <text evidence="2">The sequence shown here is derived from an EMBL/GenBank/DDBJ whole genome shotgun (WGS) entry which is preliminary data.</text>
</comment>
<feature type="region of interest" description="Disordered" evidence="1">
    <location>
        <begin position="115"/>
        <end position="141"/>
    </location>
</feature>
<feature type="region of interest" description="Disordered" evidence="1">
    <location>
        <begin position="23"/>
        <end position="42"/>
    </location>
</feature>
<evidence type="ECO:0000256" key="1">
    <source>
        <dbReference type="SAM" id="MobiDB-lite"/>
    </source>
</evidence>